<feature type="compositionally biased region" description="Polar residues" evidence="1">
    <location>
        <begin position="329"/>
        <end position="346"/>
    </location>
</feature>
<feature type="compositionally biased region" description="Pro residues" evidence="1">
    <location>
        <begin position="89"/>
        <end position="98"/>
    </location>
</feature>
<evidence type="ECO:0000256" key="1">
    <source>
        <dbReference type="SAM" id="MobiDB-lite"/>
    </source>
</evidence>
<name>A0ABU1XIL1_9NOCA</name>
<feature type="compositionally biased region" description="Low complexity" evidence="1">
    <location>
        <begin position="400"/>
        <end position="413"/>
    </location>
</feature>
<gene>
    <name evidence="2" type="ORF">J2W56_003630</name>
</gene>
<feature type="compositionally biased region" description="Basic and acidic residues" evidence="1">
    <location>
        <begin position="453"/>
        <end position="475"/>
    </location>
</feature>
<feature type="compositionally biased region" description="Low complexity" evidence="1">
    <location>
        <begin position="358"/>
        <end position="374"/>
    </location>
</feature>
<evidence type="ECO:0000313" key="2">
    <source>
        <dbReference type="EMBL" id="MDR7169886.1"/>
    </source>
</evidence>
<feature type="compositionally biased region" description="Basic and acidic residues" evidence="1">
    <location>
        <begin position="41"/>
        <end position="59"/>
    </location>
</feature>
<feature type="compositionally biased region" description="Low complexity" evidence="1">
    <location>
        <begin position="292"/>
        <end position="306"/>
    </location>
</feature>
<comment type="caution">
    <text evidence="2">The sequence shown here is derived from an EMBL/GenBank/DDBJ whole genome shotgun (WGS) entry which is preliminary data.</text>
</comment>
<feature type="region of interest" description="Disordered" evidence="1">
    <location>
        <begin position="1"/>
        <end position="672"/>
    </location>
</feature>
<feature type="compositionally biased region" description="Low complexity" evidence="1">
    <location>
        <begin position="606"/>
        <end position="624"/>
    </location>
</feature>
<dbReference type="EMBL" id="JAVDWW010000005">
    <property type="protein sequence ID" value="MDR7169886.1"/>
    <property type="molecule type" value="Genomic_DNA"/>
</dbReference>
<feature type="compositionally biased region" description="Low complexity" evidence="1">
    <location>
        <begin position="223"/>
        <end position="249"/>
    </location>
</feature>
<feature type="compositionally biased region" description="Polar residues" evidence="1">
    <location>
        <begin position="438"/>
        <end position="447"/>
    </location>
</feature>
<organism evidence="2 3">
    <name type="scientific">Nocardia kruczakiae</name>
    <dbReference type="NCBI Taxonomy" id="261477"/>
    <lineage>
        <taxon>Bacteria</taxon>
        <taxon>Bacillati</taxon>
        <taxon>Actinomycetota</taxon>
        <taxon>Actinomycetes</taxon>
        <taxon>Mycobacteriales</taxon>
        <taxon>Nocardiaceae</taxon>
        <taxon>Nocardia</taxon>
    </lineage>
</organism>
<sequence>MTDPANARFGEPHTAREGHRLTRSEEEPGQQAGSSGPAHGGAEKFGLRWDSAEFGESGKSESVFGPPPGASPTDVPSYSPDYLSGSAVPAPPAAPPLPVRDSSARTAIPPLPTRESAQRSMFASPFDADYERGAGQPPGHPTSAGDESAPTSSFAVSAAEMPPVDPRSGVLGSSAAPGEIETTEKANWADELDAGSSDPEDTVRRIAESLGIDPGLQSRSRSAEPQPAETSPAEASPAEAASAGASPAEPAEPRRAEAADSVASASTSVPAPPKLPTRLPTPAHGIARAESADAGTESAAASASTDARPEAIRRPIPRAARRARDNEQPAASTPESRLSGEISASTAAEPAGEGQHGTARPASAESPATTAAAADEAETRRTTASDDTSATGRTTPPGGDADPAPTSSAATPPAGQPGDDARRSTTATGSVTHGDHTPLSTRATSVADSARIAAEHTVAEADPTDRTTEKGEKSPPARLPHRHSNEPPRSDHAETTGPAHSGPADGTDRADSADPQSWQNTDTLPAIRTRAESADATSRPFPTRNGATVGLRSAPASTLLEQSDTDILRRRAAKAPAAEYVPTSRHRSPTEGTRADDHPATESAEAIATSHDSATDAAHAESAAGAGGRRNRRATGDDHSGDTPTDIASRTGVPPTSRRAAHRRAETTGEPPAIDVGLVMQLLLASHTLENVARNAEAGDVDLNGLITAAHRTRTAAVELVTTWFGGADQMREFAEALLAATEN</sequence>
<protein>
    <submittedName>
        <fullName evidence="2">Uncharacterized protein</fullName>
    </submittedName>
</protein>
<feature type="compositionally biased region" description="Basic and acidic residues" evidence="1">
    <location>
        <begin position="483"/>
        <end position="494"/>
    </location>
</feature>
<feature type="compositionally biased region" description="Basic and acidic residues" evidence="1">
    <location>
        <begin position="10"/>
        <end position="26"/>
    </location>
</feature>
<reference evidence="2 3" key="1">
    <citation type="submission" date="2023-07" db="EMBL/GenBank/DDBJ databases">
        <title>Sorghum-associated microbial communities from plants grown in Nebraska, USA.</title>
        <authorList>
            <person name="Schachtman D."/>
        </authorList>
    </citation>
    <scope>NUCLEOTIDE SEQUENCE [LARGE SCALE GENOMIC DNA]</scope>
    <source>
        <strain evidence="2 3">4272</strain>
    </source>
</reference>
<dbReference type="Proteomes" id="UP001251217">
    <property type="component" value="Unassembled WGS sequence"/>
</dbReference>
<feature type="compositionally biased region" description="Low complexity" evidence="1">
    <location>
        <begin position="259"/>
        <end position="269"/>
    </location>
</feature>
<feature type="compositionally biased region" description="Polar residues" evidence="1">
    <location>
        <begin position="514"/>
        <end position="523"/>
    </location>
</feature>
<evidence type="ECO:0000313" key="3">
    <source>
        <dbReference type="Proteomes" id="UP001251217"/>
    </source>
</evidence>
<dbReference type="RefSeq" id="WP_310403303.1">
    <property type="nucleotide sequence ID" value="NZ_JAVDWW010000005.1"/>
</dbReference>
<accession>A0ABU1XIL1</accession>
<keyword evidence="3" id="KW-1185">Reference proteome</keyword>
<proteinExistence type="predicted"/>